<organism evidence="2 3">
    <name type="scientific">Colletotrichum tanaceti</name>
    <dbReference type="NCBI Taxonomy" id="1306861"/>
    <lineage>
        <taxon>Eukaryota</taxon>
        <taxon>Fungi</taxon>
        <taxon>Dikarya</taxon>
        <taxon>Ascomycota</taxon>
        <taxon>Pezizomycotina</taxon>
        <taxon>Sordariomycetes</taxon>
        <taxon>Hypocreomycetidae</taxon>
        <taxon>Glomerellales</taxon>
        <taxon>Glomerellaceae</taxon>
        <taxon>Colletotrichum</taxon>
        <taxon>Colletotrichum destructivum species complex</taxon>
    </lineage>
</organism>
<keyword evidence="1" id="KW-1133">Transmembrane helix</keyword>
<dbReference type="AlphaFoldDB" id="A0A4U6XKR8"/>
<protein>
    <submittedName>
        <fullName evidence="2">Uncharacterized protein</fullName>
    </submittedName>
</protein>
<keyword evidence="1" id="KW-0472">Membrane</keyword>
<accession>A0A4U6XKR8</accession>
<dbReference type="EMBL" id="PJEX01000075">
    <property type="protein sequence ID" value="TKW56187.1"/>
    <property type="molecule type" value="Genomic_DNA"/>
</dbReference>
<comment type="caution">
    <text evidence="2">The sequence shown here is derived from an EMBL/GenBank/DDBJ whole genome shotgun (WGS) entry which is preliminary data.</text>
</comment>
<evidence type="ECO:0000256" key="1">
    <source>
        <dbReference type="SAM" id="Phobius"/>
    </source>
</evidence>
<keyword evidence="1" id="KW-0812">Transmembrane</keyword>
<reference evidence="2 3" key="1">
    <citation type="journal article" date="2019" name="PLoS ONE">
        <title>Comparative genome analysis indicates high evolutionary potential of pathogenicity genes in Colletotrichum tanaceti.</title>
        <authorList>
            <person name="Lelwala R.V."/>
            <person name="Korhonen P.K."/>
            <person name="Young N.D."/>
            <person name="Scott J.B."/>
            <person name="Ades P.A."/>
            <person name="Gasser R.B."/>
            <person name="Taylor P.W.J."/>
        </authorList>
    </citation>
    <scope>NUCLEOTIDE SEQUENCE [LARGE SCALE GENOMIC DNA]</scope>
    <source>
        <strain evidence="2">BRIP57314</strain>
    </source>
</reference>
<evidence type="ECO:0000313" key="2">
    <source>
        <dbReference type="EMBL" id="TKW56187.1"/>
    </source>
</evidence>
<proteinExistence type="predicted"/>
<sequence>MGVGSTRFPSPISEHRIDFLSDETDKAPPAQDSTVHVGSVGAMLIAVAVIFTGSTALQPVTVV</sequence>
<feature type="transmembrane region" description="Helical" evidence="1">
    <location>
        <begin position="35"/>
        <end position="57"/>
    </location>
</feature>
<name>A0A4U6XKR8_9PEZI</name>
<gene>
    <name evidence="2" type="ORF">CTA1_6240</name>
</gene>
<keyword evidence="3" id="KW-1185">Reference proteome</keyword>
<dbReference type="Proteomes" id="UP000310108">
    <property type="component" value="Unassembled WGS sequence"/>
</dbReference>
<evidence type="ECO:0000313" key="3">
    <source>
        <dbReference type="Proteomes" id="UP000310108"/>
    </source>
</evidence>